<evidence type="ECO:0000256" key="2">
    <source>
        <dbReference type="ARBA" id="ARBA00022676"/>
    </source>
</evidence>
<dbReference type="GO" id="GO:0016779">
    <property type="term" value="F:nucleotidyltransferase activity"/>
    <property type="evidence" value="ECO:0007669"/>
    <property type="project" value="UniProtKB-KW"/>
</dbReference>
<evidence type="ECO:0000256" key="4">
    <source>
        <dbReference type="ARBA" id="ARBA00022695"/>
    </source>
</evidence>
<evidence type="ECO:0000313" key="8">
    <source>
        <dbReference type="EMBL" id="CAF1122993.1"/>
    </source>
</evidence>
<evidence type="ECO:0000256" key="1">
    <source>
        <dbReference type="ARBA" id="ARBA00009558"/>
    </source>
</evidence>
<dbReference type="PROSITE" id="PS50918">
    <property type="entry name" value="WWE"/>
    <property type="match status" value="1"/>
</dbReference>
<dbReference type="Pfam" id="PF01129">
    <property type="entry name" value="ART"/>
    <property type="match status" value="1"/>
</dbReference>
<dbReference type="InterPro" id="IPR018123">
    <property type="entry name" value="WWE-dom_subgr"/>
</dbReference>
<evidence type="ECO:0000259" key="7">
    <source>
        <dbReference type="PROSITE" id="PS50918"/>
    </source>
</evidence>
<dbReference type="InterPro" id="IPR000768">
    <property type="entry name" value="ART"/>
</dbReference>
<evidence type="ECO:0000256" key="3">
    <source>
        <dbReference type="ARBA" id="ARBA00022679"/>
    </source>
</evidence>
<protein>
    <recommendedName>
        <fullName evidence="6">NAD(P)(+)--arginine ADP-ribosyltransferase</fullName>
        <ecNumber evidence="6">2.4.2.31</ecNumber>
    </recommendedName>
    <alternativeName>
        <fullName evidence="6">Mono(ADP-ribosyl)transferase</fullName>
    </alternativeName>
</protein>
<keyword evidence="6" id="KW-0520">NAD</keyword>
<dbReference type="SUPFAM" id="SSF56399">
    <property type="entry name" value="ADP-ribosylation"/>
    <property type="match status" value="1"/>
</dbReference>
<evidence type="ECO:0000256" key="5">
    <source>
        <dbReference type="ARBA" id="ARBA00047597"/>
    </source>
</evidence>
<dbReference type="EMBL" id="CAJNOE010000290">
    <property type="protein sequence ID" value="CAF1122993.1"/>
    <property type="molecule type" value="Genomic_DNA"/>
</dbReference>
<dbReference type="InterPro" id="IPR037197">
    <property type="entry name" value="WWE_dom_sf"/>
</dbReference>
<dbReference type="SUPFAM" id="SSF117839">
    <property type="entry name" value="WWE domain"/>
    <property type="match status" value="1"/>
</dbReference>
<keyword evidence="2 6" id="KW-0328">Glycosyltransferase</keyword>
<dbReference type="AlphaFoldDB" id="A0A814QQY8"/>
<dbReference type="PROSITE" id="PS51996">
    <property type="entry name" value="TR_MART"/>
    <property type="match status" value="1"/>
</dbReference>
<dbReference type="Pfam" id="PF02825">
    <property type="entry name" value="WWE"/>
    <property type="match status" value="1"/>
</dbReference>
<feature type="domain" description="WWE" evidence="7">
    <location>
        <begin position="1"/>
        <end position="81"/>
    </location>
</feature>
<organism evidence="8 9">
    <name type="scientific">Adineta steineri</name>
    <dbReference type="NCBI Taxonomy" id="433720"/>
    <lineage>
        <taxon>Eukaryota</taxon>
        <taxon>Metazoa</taxon>
        <taxon>Spiralia</taxon>
        <taxon>Gnathifera</taxon>
        <taxon>Rotifera</taxon>
        <taxon>Eurotatoria</taxon>
        <taxon>Bdelloidea</taxon>
        <taxon>Adinetida</taxon>
        <taxon>Adinetidae</taxon>
        <taxon>Adineta</taxon>
    </lineage>
</organism>
<dbReference type="SMART" id="SM00678">
    <property type="entry name" value="WWE"/>
    <property type="match status" value="1"/>
</dbReference>
<keyword evidence="6" id="KW-0521">NADP</keyword>
<dbReference type="GO" id="GO:0008270">
    <property type="term" value="F:zinc ion binding"/>
    <property type="evidence" value="ECO:0007669"/>
    <property type="project" value="InterPro"/>
</dbReference>
<evidence type="ECO:0000313" key="9">
    <source>
        <dbReference type="Proteomes" id="UP000663860"/>
    </source>
</evidence>
<comment type="catalytic activity">
    <reaction evidence="5 6">
        <text>L-arginyl-[protein] + NAD(+) = N(omega)-(ADP-D-ribosyl)-L-arginyl-[protein] + nicotinamide + H(+)</text>
        <dbReference type="Rhea" id="RHEA:19149"/>
        <dbReference type="Rhea" id="RHEA-COMP:10532"/>
        <dbReference type="Rhea" id="RHEA-COMP:15087"/>
        <dbReference type="ChEBI" id="CHEBI:15378"/>
        <dbReference type="ChEBI" id="CHEBI:17154"/>
        <dbReference type="ChEBI" id="CHEBI:29965"/>
        <dbReference type="ChEBI" id="CHEBI:57540"/>
        <dbReference type="ChEBI" id="CHEBI:142554"/>
        <dbReference type="EC" id="2.4.2.31"/>
    </reaction>
</comment>
<keyword evidence="3 6" id="KW-0808">Transferase</keyword>
<dbReference type="Gene3D" id="3.30.720.50">
    <property type="match status" value="1"/>
</dbReference>
<gene>
    <name evidence="8" type="ORF">IZO911_LOCUS24251</name>
</gene>
<dbReference type="Gene3D" id="3.90.176.10">
    <property type="entry name" value="Toxin ADP-ribosyltransferase, Chain A, domain 1"/>
    <property type="match status" value="1"/>
</dbReference>
<comment type="similarity">
    <text evidence="1 6">Belongs to the Arg-specific ADP-ribosyltransferase family.</text>
</comment>
<sequence length="379" mass="44305">MAQASTAGLFVRWLWNSSDDPFSPDHFEEAWRRYSDVETAIIEEAYQMKRVEAMLDKYHIDFEHSVQISNNNLKKQRPVKRITDKHVESSPRVERFTSKSIVPAAPFIISTYGMGGTFFLEVMDYCEIPHNSFPFDNSSVRRKIVEKAAEGLVIEGKKAGQQKVAEWFARQLLKEKTGSKTEIWTCCARLYCMQSFLYKKLNEVMRLIGDPKHENLWRKKVSTFGPFALLFWKLREPEVHREMIVYRGANLSNDLIKQYENRCVDPSEATPETTFMFPAYTSTSLNRDKAEEYGDVLFIITIKWGDGWNIAPHSIYNYEEEILLRACFRFNIVSCEFEETKNKWIVYLVSNHKIHIRNSAPTKSFLLEHTITKDKKTND</sequence>
<dbReference type="EC" id="2.4.2.31" evidence="6"/>
<proteinExistence type="inferred from homology"/>
<dbReference type="GO" id="GO:0106274">
    <property type="term" value="F:NAD+-protein-arginine ADP-ribosyltransferase activity"/>
    <property type="evidence" value="ECO:0007669"/>
    <property type="project" value="UniProtKB-EC"/>
</dbReference>
<evidence type="ECO:0000256" key="6">
    <source>
        <dbReference type="RuleBase" id="RU361228"/>
    </source>
</evidence>
<reference evidence="8" key="1">
    <citation type="submission" date="2021-02" db="EMBL/GenBank/DDBJ databases">
        <authorList>
            <person name="Nowell W R."/>
        </authorList>
    </citation>
    <scope>NUCLEOTIDE SEQUENCE</scope>
</reference>
<accession>A0A814QQY8</accession>
<dbReference type="Proteomes" id="UP000663860">
    <property type="component" value="Unassembled WGS sequence"/>
</dbReference>
<keyword evidence="4" id="KW-0548">Nucleotidyltransferase</keyword>
<name>A0A814QQY8_9BILA</name>
<dbReference type="InterPro" id="IPR004170">
    <property type="entry name" value="WWE_dom"/>
</dbReference>
<comment type="caution">
    <text evidence="8">The sequence shown here is derived from an EMBL/GenBank/DDBJ whole genome shotgun (WGS) entry which is preliminary data.</text>
</comment>